<name>Q8LPC2_PHYPA</name>
<sequence>MSDINGSFGKGSVTRLGSAGGALV</sequence>
<organism evidence="2">
    <name type="scientific">Physcomitrium patens</name>
    <name type="common">Spreading-leaved earth moss</name>
    <name type="synonym">Physcomitrella patens</name>
    <dbReference type="NCBI Taxonomy" id="3218"/>
    <lineage>
        <taxon>Eukaryota</taxon>
        <taxon>Viridiplantae</taxon>
        <taxon>Streptophyta</taxon>
        <taxon>Embryophyta</taxon>
        <taxon>Bryophyta</taxon>
        <taxon>Bryophytina</taxon>
        <taxon>Bryopsida</taxon>
        <taxon>Funariidae</taxon>
        <taxon>Funariales</taxon>
        <taxon>Funariaceae</taxon>
        <taxon>Physcomitrium</taxon>
    </lineage>
</organism>
<feature type="region of interest" description="Disordered" evidence="1">
    <location>
        <begin position="1"/>
        <end position="24"/>
    </location>
</feature>
<proteinExistence type="predicted"/>
<gene>
    <name evidence="2" type="primary">RecA</name>
</gene>
<evidence type="ECO:0000256" key="1">
    <source>
        <dbReference type="SAM" id="MobiDB-lite"/>
    </source>
</evidence>
<dbReference type="EMBL" id="AB048210">
    <property type="protein sequence ID" value="BAC10973.1"/>
    <property type="molecule type" value="Genomic_DNA"/>
</dbReference>
<dbReference type="AlphaFoldDB" id="Q8LPC2"/>
<reference evidence="2" key="1">
    <citation type="journal article" date="2002" name="J. Mol. Evol.">
        <title>A novel gene family in moss (Physcomitrella patens) shows sequence homology and a phylogenetic relationship with the TIR-NBS class of plant disease resistance genes.</title>
        <authorList>
            <person name="Akita M."/>
            <person name="Valkonen J.P.T."/>
        </authorList>
    </citation>
    <scope>NUCLEOTIDE SEQUENCE</scope>
</reference>
<evidence type="ECO:0000313" key="2">
    <source>
        <dbReference type="EMBL" id="BAC10973.1"/>
    </source>
</evidence>
<protein>
    <submittedName>
        <fullName evidence="2">RecA protein</fullName>
    </submittedName>
</protein>
<accession>Q8LPC2</accession>